<dbReference type="PANTHER" id="PTHR43072:SF23">
    <property type="entry name" value="UPF0039 PROTEIN C11D3.02C"/>
    <property type="match status" value="1"/>
</dbReference>
<evidence type="ECO:0000256" key="1">
    <source>
        <dbReference type="ARBA" id="ARBA00022679"/>
    </source>
</evidence>
<dbReference type="RefSeq" id="WP_162847540.1">
    <property type="nucleotide sequence ID" value="NZ_JAJGNH010000001.1"/>
</dbReference>
<evidence type="ECO:0000313" key="5">
    <source>
        <dbReference type="Proteomes" id="UP000295729"/>
    </source>
</evidence>
<dbReference type="CDD" id="cd04301">
    <property type="entry name" value="NAT_SF"/>
    <property type="match status" value="1"/>
</dbReference>
<dbReference type="InterPro" id="IPR016181">
    <property type="entry name" value="Acyl_CoA_acyltransferase"/>
</dbReference>
<dbReference type="SUPFAM" id="SSF55729">
    <property type="entry name" value="Acyl-CoA N-acyltransferases (Nat)"/>
    <property type="match status" value="1"/>
</dbReference>
<protein>
    <submittedName>
        <fullName evidence="4">Phosphinothricin acetyltransferase</fullName>
    </submittedName>
</protein>
<proteinExistence type="predicted"/>
<dbReference type="Proteomes" id="UP000295729">
    <property type="component" value="Unassembled WGS sequence"/>
</dbReference>
<evidence type="ECO:0000256" key="2">
    <source>
        <dbReference type="ARBA" id="ARBA00023315"/>
    </source>
</evidence>
<dbReference type="Pfam" id="PF00583">
    <property type="entry name" value="Acetyltransf_1"/>
    <property type="match status" value="1"/>
</dbReference>
<dbReference type="PANTHER" id="PTHR43072">
    <property type="entry name" value="N-ACETYLTRANSFERASE"/>
    <property type="match status" value="1"/>
</dbReference>
<keyword evidence="2" id="KW-0012">Acyltransferase</keyword>
<organism evidence="4 5">
    <name type="scientific">Marinomonas communis</name>
    <dbReference type="NCBI Taxonomy" id="28254"/>
    <lineage>
        <taxon>Bacteria</taxon>
        <taxon>Pseudomonadati</taxon>
        <taxon>Pseudomonadota</taxon>
        <taxon>Gammaproteobacteria</taxon>
        <taxon>Oceanospirillales</taxon>
        <taxon>Oceanospirillaceae</taxon>
        <taxon>Marinomonas</taxon>
    </lineage>
</organism>
<evidence type="ECO:0000313" key="4">
    <source>
        <dbReference type="EMBL" id="TDR15717.1"/>
    </source>
</evidence>
<keyword evidence="5" id="KW-1185">Reference proteome</keyword>
<comment type="caution">
    <text evidence="4">The sequence shown here is derived from an EMBL/GenBank/DDBJ whole genome shotgun (WGS) entry which is preliminary data.</text>
</comment>
<accession>A0A4R6XEM7</accession>
<sequence length="165" mass="18334">MDLNSLLVRHADIDDAPIILAIFLESEAQADFKGGITLASVLDWIDCSTDKFPLLVVCHEGELIGWCASESFYGVPALEGVAEIAIYIKTAWHRLGIGAWLLRYLNQYALKHQLHTFVAHVLEANVTSQRFFLQQGYEQWGCLPSVARSGGVKGDLILLGRHIEL</sequence>
<gene>
    <name evidence="4" type="ORF">C8D85_1091</name>
</gene>
<dbReference type="AlphaFoldDB" id="A0A4R6XEM7"/>
<keyword evidence="1 4" id="KW-0808">Transferase</keyword>
<dbReference type="GO" id="GO:0016747">
    <property type="term" value="F:acyltransferase activity, transferring groups other than amino-acyl groups"/>
    <property type="evidence" value="ECO:0007669"/>
    <property type="project" value="InterPro"/>
</dbReference>
<feature type="domain" description="N-acetyltransferase" evidence="3">
    <location>
        <begin position="6"/>
        <end position="164"/>
    </location>
</feature>
<dbReference type="EMBL" id="SNZA01000001">
    <property type="protein sequence ID" value="TDR15717.1"/>
    <property type="molecule type" value="Genomic_DNA"/>
</dbReference>
<name>A0A4R6XEM7_9GAMM</name>
<dbReference type="InterPro" id="IPR000182">
    <property type="entry name" value="GNAT_dom"/>
</dbReference>
<dbReference type="Gene3D" id="3.40.630.30">
    <property type="match status" value="1"/>
</dbReference>
<evidence type="ECO:0000259" key="3">
    <source>
        <dbReference type="PROSITE" id="PS51186"/>
    </source>
</evidence>
<reference evidence="4 5" key="1">
    <citation type="submission" date="2019-03" db="EMBL/GenBank/DDBJ databases">
        <title>Genomic Encyclopedia of Type Strains, Phase IV (KMG-IV): sequencing the most valuable type-strain genomes for metagenomic binning, comparative biology and taxonomic classification.</title>
        <authorList>
            <person name="Goeker M."/>
        </authorList>
    </citation>
    <scope>NUCLEOTIDE SEQUENCE [LARGE SCALE GENOMIC DNA]</scope>
    <source>
        <strain evidence="4 5">DSM 5604</strain>
    </source>
</reference>
<dbReference type="PROSITE" id="PS51186">
    <property type="entry name" value="GNAT"/>
    <property type="match status" value="1"/>
</dbReference>